<gene>
    <name evidence="9" type="ORF">Poli38472_010448</name>
</gene>
<dbReference type="Proteomes" id="UP000794436">
    <property type="component" value="Unassembled WGS sequence"/>
</dbReference>
<comment type="function">
    <text evidence="1">Putative transcription factor.</text>
</comment>
<dbReference type="PANTHER" id="PTHR46373:SF2">
    <property type="entry name" value="RWP-RK DOMAIN-CONTAINING PROTEIN"/>
    <property type="match status" value="1"/>
</dbReference>
<keyword evidence="2" id="KW-0805">Transcription regulation</keyword>
<protein>
    <recommendedName>
        <fullName evidence="8">RWP-RK domain-containing protein</fullName>
    </recommendedName>
</protein>
<dbReference type="GO" id="GO:0003700">
    <property type="term" value="F:DNA-binding transcription factor activity"/>
    <property type="evidence" value="ECO:0007669"/>
    <property type="project" value="InterPro"/>
</dbReference>
<dbReference type="AlphaFoldDB" id="A0A8K1C321"/>
<dbReference type="OrthoDB" id="6270329at2759"/>
<keyword evidence="4" id="KW-0238">DNA-binding</keyword>
<evidence type="ECO:0000256" key="2">
    <source>
        <dbReference type="ARBA" id="ARBA00023015"/>
    </source>
</evidence>
<keyword evidence="3" id="KW-0175">Coiled coil</keyword>
<keyword evidence="10" id="KW-1185">Reference proteome</keyword>
<evidence type="ECO:0000256" key="1">
    <source>
        <dbReference type="ARBA" id="ARBA00004049"/>
    </source>
</evidence>
<proteinExistence type="predicted"/>
<feature type="domain" description="RWP-RK" evidence="8">
    <location>
        <begin position="62"/>
        <end position="146"/>
    </location>
</feature>
<feature type="compositionally biased region" description="Basic and acidic residues" evidence="7">
    <location>
        <begin position="47"/>
        <end position="60"/>
    </location>
</feature>
<keyword evidence="5" id="KW-0804">Transcription</keyword>
<comment type="caution">
    <text evidence="9">The sequence shown here is derived from an EMBL/GenBank/DDBJ whole genome shotgun (WGS) entry which is preliminary data.</text>
</comment>
<dbReference type="InterPro" id="IPR044607">
    <property type="entry name" value="RKD-like"/>
</dbReference>
<accession>A0A8K1C321</accession>
<feature type="region of interest" description="Disordered" evidence="7">
    <location>
        <begin position="1"/>
        <end position="22"/>
    </location>
</feature>
<dbReference type="Pfam" id="PF02042">
    <property type="entry name" value="RWP-RK"/>
    <property type="match status" value="1"/>
</dbReference>
<sequence>MKVTTSSIRALLGNDSDDGHREVAPTVWQEDFSRIHDDVKSAVSPRDTVEKEGSTDKTHQWTHTRMDGARPITNASREINFTMLQEHFHKPLRDAAQHFGICTTLLKKICRKNGITSWPYRQIIGLEKSISSMEQQVQYFDGEQRRQYAEQLNKLQRRLVSYERTGQPPRDDEMNASVVLQSLPSMSNATRTEKSSSQRQESVAAVMPEPVSTNGFRTKPEPSTPSPVGSASVRPLPSIAFILNGETHSEDSQ</sequence>
<evidence type="ECO:0000256" key="4">
    <source>
        <dbReference type="ARBA" id="ARBA00023125"/>
    </source>
</evidence>
<reference evidence="9" key="1">
    <citation type="submission" date="2019-03" db="EMBL/GenBank/DDBJ databases">
        <title>Long read genome sequence of the mycoparasitic Pythium oligandrum ATCC 38472 isolated from sugarbeet rhizosphere.</title>
        <authorList>
            <person name="Gaulin E."/>
        </authorList>
    </citation>
    <scope>NUCLEOTIDE SEQUENCE</scope>
    <source>
        <strain evidence="9">ATCC 38472_TT</strain>
    </source>
</reference>
<name>A0A8K1C321_PYTOL</name>
<evidence type="ECO:0000313" key="10">
    <source>
        <dbReference type="Proteomes" id="UP000794436"/>
    </source>
</evidence>
<evidence type="ECO:0000256" key="5">
    <source>
        <dbReference type="ARBA" id="ARBA00023163"/>
    </source>
</evidence>
<feature type="region of interest" description="Disordered" evidence="7">
    <location>
        <begin position="182"/>
        <end position="253"/>
    </location>
</feature>
<dbReference type="EMBL" id="SPLM01000147">
    <property type="protein sequence ID" value="TMW55566.1"/>
    <property type="molecule type" value="Genomic_DNA"/>
</dbReference>
<dbReference type="InterPro" id="IPR003035">
    <property type="entry name" value="RWP-RK_dom"/>
</dbReference>
<evidence type="ECO:0000313" key="9">
    <source>
        <dbReference type="EMBL" id="TMW55566.1"/>
    </source>
</evidence>
<dbReference type="GO" id="GO:0003677">
    <property type="term" value="F:DNA binding"/>
    <property type="evidence" value="ECO:0007669"/>
    <property type="project" value="UniProtKB-KW"/>
</dbReference>
<dbReference type="PROSITE" id="PS51519">
    <property type="entry name" value="RWP_RK"/>
    <property type="match status" value="1"/>
</dbReference>
<feature type="region of interest" description="Disordered" evidence="7">
    <location>
        <begin position="40"/>
        <end position="60"/>
    </location>
</feature>
<keyword evidence="6" id="KW-0539">Nucleus</keyword>
<evidence type="ECO:0000256" key="6">
    <source>
        <dbReference type="ARBA" id="ARBA00023242"/>
    </source>
</evidence>
<evidence type="ECO:0000259" key="8">
    <source>
        <dbReference type="PROSITE" id="PS51519"/>
    </source>
</evidence>
<evidence type="ECO:0000256" key="3">
    <source>
        <dbReference type="ARBA" id="ARBA00023054"/>
    </source>
</evidence>
<dbReference type="PANTHER" id="PTHR46373">
    <property type="entry name" value="PROTEIN RKD4"/>
    <property type="match status" value="1"/>
</dbReference>
<organism evidence="9 10">
    <name type="scientific">Pythium oligandrum</name>
    <name type="common">Mycoparasitic fungus</name>
    <dbReference type="NCBI Taxonomy" id="41045"/>
    <lineage>
        <taxon>Eukaryota</taxon>
        <taxon>Sar</taxon>
        <taxon>Stramenopiles</taxon>
        <taxon>Oomycota</taxon>
        <taxon>Peronosporomycetes</taxon>
        <taxon>Pythiales</taxon>
        <taxon>Pythiaceae</taxon>
        <taxon>Pythium</taxon>
    </lineage>
</organism>
<evidence type="ECO:0000256" key="7">
    <source>
        <dbReference type="SAM" id="MobiDB-lite"/>
    </source>
</evidence>